<organism evidence="2 3">
    <name type="scientific">Thraustotheca clavata</name>
    <dbReference type="NCBI Taxonomy" id="74557"/>
    <lineage>
        <taxon>Eukaryota</taxon>
        <taxon>Sar</taxon>
        <taxon>Stramenopiles</taxon>
        <taxon>Oomycota</taxon>
        <taxon>Saprolegniomycetes</taxon>
        <taxon>Saprolegniales</taxon>
        <taxon>Achlyaceae</taxon>
        <taxon>Thraustotheca</taxon>
    </lineage>
</organism>
<keyword evidence="1" id="KW-0175">Coiled coil</keyword>
<dbReference type="Proteomes" id="UP000243217">
    <property type="component" value="Unassembled WGS sequence"/>
</dbReference>
<name>A0A1V9ZZG9_9STRA</name>
<comment type="caution">
    <text evidence="2">The sequence shown here is derived from an EMBL/GenBank/DDBJ whole genome shotgun (WGS) entry which is preliminary data.</text>
</comment>
<evidence type="ECO:0000313" key="2">
    <source>
        <dbReference type="EMBL" id="OQS03160.1"/>
    </source>
</evidence>
<reference evidence="2 3" key="1">
    <citation type="journal article" date="2014" name="Genome Biol. Evol.">
        <title>The secreted proteins of Achlya hypogyna and Thraustotheca clavata identify the ancestral oomycete secretome and reveal gene acquisitions by horizontal gene transfer.</title>
        <authorList>
            <person name="Misner I."/>
            <person name="Blouin N."/>
            <person name="Leonard G."/>
            <person name="Richards T.A."/>
            <person name="Lane C.E."/>
        </authorList>
    </citation>
    <scope>NUCLEOTIDE SEQUENCE [LARGE SCALE GENOMIC DNA]</scope>
    <source>
        <strain evidence="2 3">ATCC 34112</strain>
    </source>
</reference>
<protein>
    <submittedName>
        <fullName evidence="2">Uncharacterized protein</fullName>
    </submittedName>
</protein>
<dbReference type="EMBL" id="JNBS01000978">
    <property type="protein sequence ID" value="OQS03160.1"/>
    <property type="molecule type" value="Genomic_DNA"/>
</dbReference>
<evidence type="ECO:0000313" key="3">
    <source>
        <dbReference type="Proteomes" id="UP000243217"/>
    </source>
</evidence>
<gene>
    <name evidence="2" type="ORF">THRCLA_04537</name>
</gene>
<accession>A0A1V9ZZG9</accession>
<sequence>NATSLIIFEELKNMTNDRKQERVFEKTELFDMFIMKFELFCSAKDVARKKEESYRANFMKIVAKELARMGAPALITWQRLVLDRDCTYQAARILLTKLKSSQKKRPVSTHLPLLESKIQTTTLDERPEWRNEIETNQRLPSPAPKLIPKKPSPVRPTNQVEELAEGMTISRTQTVVKQIKKPDRKLQAALLEIEALKSEINHLEAINATLTKQDDITTQGDANRRMRFLQAQNLQQQRQIDMIMDAVVAHESASNSLQDILTALQQVVQTGLNEAKDAGAEQGKTKWMMAIPLEILQALTKLEKQLAGVTRSQGSSMEQKLRYSKEQLLDENYKEIKLRDIHTGHSCHGPHHIPSLHHLRPNQVVQIENNLSKLSTDLMEFSKTVTQNSIPSISEMTSMQLYNQVASELAKETRSLAAHTASFGALVCSQAVGPGFERNNSSTPSIKAILSEIPPISSAHKDREKHFRMLLERLGCYLSGVEAQLDSCSTELKVLHKSLNNQASAIHSLVSNVQSIGSKKLEWVQETLNTSIDSIIQVYDAFKLHQCQGGINPYGDLLVSTYDSHREQLTSLKYNYKQYSQAAQAKLTSLMNECSVQCLQELQSSINNDPTN</sequence>
<feature type="coiled-coil region" evidence="1">
    <location>
        <begin position="186"/>
        <end position="213"/>
    </location>
</feature>
<proteinExistence type="predicted"/>
<dbReference type="OrthoDB" id="70595at2759"/>
<keyword evidence="3" id="KW-1185">Reference proteome</keyword>
<feature type="non-terminal residue" evidence="2">
    <location>
        <position position="1"/>
    </location>
</feature>
<dbReference type="AlphaFoldDB" id="A0A1V9ZZG9"/>
<evidence type="ECO:0000256" key="1">
    <source>
        <dbReference type="SAM" id="Coils"/>
    </source>
</evidence>